<name>A0A841BUP5_9ACTN</name>
<keyword evidence="2" id="KW-1185">Reference proteome</keyword>
<keyword evidence="1" id="KW-0255">Endonuclease</keyword>
<comment type="caution">
    <text evidence="1">The sequence shown here is derived from an EMBL/GenBank/DDBJ whole genome shotgun (WGS) entry which is preliminary data.</text>
</comment>
<sequence>MISTAQVMQIVGEAKLRHEVSKKRWRYIHRGVLFTESGPLTREQQWWVGVLIAGPESVLGGLAAAQAAGLRGRWRRAIIDILRPARLGARDLLRKPSPELPAIKVHRVSTLFDEDIQPARPYRTTTERALVDAAGWAHSDAEAVSLISAGCQQRLVAPADIVRVAAKLTRTNRRALIMETADFADKGATTPSEIDFVKMCRHNGLPQPKMQVTRVDRAGVRRYLDAYFADFGIHVEIDGAHHMDARQWAADLKRQNDVWIGGDRILRFPAYLIRTKPDEVVAQLRAALRAAGWIPRP</sequence>
<evidence type="ECO:0000313" key="1">
    <source>
        <dbReference type="EMBL" id="MBB5870879.1"/>
    </source>
</evidence>
<dbReference type="EMBL" id="JACHMN010000002">
    <property type="protein sequence ID" value="MBB5870879.1"/>
    <property type="molecule type" value="Genomic_DNA"/>
</dbReference>
<accession>A0A841BUP5</accession>
<gene>
    <name evidence="1" type="ORF">F4553_004258</name>
</gene>
<organism evidence="1 2">
    <name type="scientific">Allocatelliglobosispora scoriae</name>
    <dbReference type="NCBI Taxonomy" id="643052"/>
    <lineage>
        <taxon>Bacteria</taxon>
        <taxon>Bacillati</taxon>
        <taxon>Actinomycetota</taxon>
        <taxon>Actinomycetes</taxon>
        <taxon>Micromonosporales</taxon>
        <taxon>Micromonosporaceae</taxon>
        <taxon>Allocatelliglobosispora</taxon>
    </lineage>
</organism>
<dbReference type="RefSeq" id="WP_312875294.1">
    <property type="nucleotide sequence ID" value="NZ_JACHMN010000002.1"/>
</dbReference>
<protein>
    <submittedName>
        <fullName evidence="1">Very-short-patch-repair endonuclease</fullName>
    </submittedName>
</protein>
<dbReference type="Proteomes" id="UP000587527">
    <property type="component" value="Unassembled WGS sequence"/>
</dbReference>
<reference evidence="1 2" key="1">
    <citation type="submission" date="2020-08" db="EMBL/GenBank/DDBJ databases">
        <title>Sequencing the genomes of 1000 actinobacteria strains.</title>
        <authorList>
            <person name="Klenk H.-P."/>
        </authorList>
    </citation>
    <scope>NUCLEOTIDE SEQUENCE [LARGE SCALE GENOMIC DNA]</scope>
    <source>
        <strain evidence="1 2">DSM 45362</strain>
    </source>
</reference>
<keyword evidence="1" id="KW-0540">Nuclease</keyword>
<dbReference type="AlphaFoldDB" id="A0A841BUP5"/>
<proteinExistence type="predicted"/>
<evidence type="ECO:0000313" key="2">
    <source>
        <dbReference type="Proteomes" id="UP000587527"/>
    </source>
</evidence>
<dbReference type="GO" id="GO:0004519">
    <property type="term" value="F:endonuclease activity"/>
    <property type="evidence" value="ECO:0007669"/>
    <property type="project" value="UniProtKB-KW"/>
</dbReference>
<keyword evidence="1" id="KW-0378">Hydrolase</keyword>